<gene>
    <name evidence="1" type="ORF">POSPLADRAFT_1048187</name>
</gene>
<dbReference type="Proteomes" id="UP000194127">
    <property type="component" value="Unassembled WGS sequence"/>
</dbReference>
<dbReference type="RefSeq" id="XP_024336485.1">
    <property type="nucleotide sequence ID" value="XM_024479459.1"/>
</dbReference>
<dbReference type="SUPFAM" id="SSF53335">
    <property type="entry name" value="S-adenosyl-L-methionine-dependent methyltransferases"/>
    <property type="match status" value="1"/>
</dbReference>
<dbReference type="GeneID" id="36324409"/>
<keyword evidence="2" id="KW-1185">Reference proteome</keyword>
<dbReference type="AlphaFoldDB" id="A0A1X6MTH3"/>
<dbReference type="EMBL" id="KZ110601">
    <property type="protein sequence ID" value="OSX59691.1"/>
    <property type="molecule type" value="Genomic_DNA"/>
</dbReference>
<accession>A0A1X6MTH3</accession>
<name>A0A1X6MTH3_9APHY</name>
<dbReference type="InterPro" id="IPR029063">
    <property type="entry name" value="SAM-dependent_MTases_sf"/>
</dbReference>
<proteinExistence type="predicted"/>
<dbReference type="OrthoDB" id="407325at2759"/>
<dbReference type="Gene3D" id="3.40.50.150">
    <property type="entry name" value="Vaccinia Virus protein VP39"/>
    <property type="match status" value="1"/>
</dbReference>
<organism evidence="1 2">
    <name type="scientific">Postia placenta MAD-698-R-SB12</name>
    <dbReference type="NCBI Taxonomy" id="670580"/>
    <lineage>
        <taxon>Eukaryota</taxon>
        <taxon>Fungi</taxon>
        <taxon>Dikarya</taxon>
        <taxon>Basidiomycota</taxon>
        <taxon>Agaricomycotina</taxon>
        <taxon>Agaricomycetes</taxon>
        <taxon>Polyporales</taxon>
        <taxon>Adustoporiaceae</taxon>
        <taxon>Rhodonia</taxon>
    </lineage>
</organism>
<reference evidence="1 2" key="1">
    <citation type="submission" date="2017-04" db="EMBL/GenBank/DDBJ databases">
        <title>Genome Sequence of the Model Brown-Rot Fungus Postia placenta SB12.</title>
        <authorList>
            <consortium name="DOE Joint Genome Institute"/>
            <person name="Gaskell J."/>
            <person name="Kersten P."/>
            <person name="Larrondo L.F."/>
            <person name="Canessa P."/>
            <person name="Martinez D."/>
            <person name="Hibbett D."/>
            <person name="Schmoll M."/>
            <person name="Kubicek C.P."/>
            <person name="Martinez A.T."/>
            <person name="Yadav J."/>
            <person name="Master E."/>
            <person name="Magnuson J.K."/>
            <person name="James T."/>
            <person name="Yaver D."/>
            <person name="Berka R."/>
            <person name="Labutti K."/>
            <person name="Lipzen A."/>
            <person name="Aerts A."/>
            <person name="Barry K."/>
            <person name="Henrissat B."/>
            <person name="Blanchette R."/>
            <person name="Grigoriev I."/>
            <person name="Cullen D."/>
        </authorList>
    </citation>
    <scope>NUCLEOTIDE SEQUENCE [LARGE SCALE GENOMIC DNA]</scope>
    <source>
        <strain evidence="1 2">MAD-698-R-SB12</strain>
    </source>
</reference>
<protein>
    <submittedName>
        <fullName evidence="1">Uncharacterized protein</fullName>
    </submittedName>
</protein>
<evidence type="ECO:0000313" key="2">
    <source>
        <dbReference type="Proteomes" id="UP000194127"/>
    </source>
</evidence>
<sequence length="226" mass="25054">MTCLVIFKSVQQFPFACVGAKDLLSEFVQTLYDYTLVGHSSAALRISLPPRSSITFIGLTSRSHLQCAQGSAILLRVLEIGTGAALPSIVVARLYQELICTLADNIQRNGVSRSCHACKELSHVSGFDVLIAADTLWDPELHGMFIQTLCMALRCPDARIYLVVGLHMGRYAIQAFWGTLTGAGLEVEKTTERDVDGGDRRARNVERADRETQQDKRRWVILMALR</sequence>
<evidence type="ECO:0000313" key="1">
    <source>
        <dbReference type="EMBL" id="OSX59691.1"/>
    </source>
</evidence>